<dbReference type="PANTHER" id="PTHR33744">
    <property type="entry name" value="CARBOHYDRATE DIACID REGULATOR"/>
    <property type="match status" value="1"/>
</dbReference>
<dbReference type="Pfam" id="PF13556">
    <property type="entry name" value="HTH_30"/>
    <property type="match status" value="1"/>
</dbReference>
<evidence type="ECO:0000256" key="1">
    <source>
        <dbReference type="SAM" id="MobiDB-lite"/>
    </source>
</evidence>
<sequence>MLHSAAESGLETPLPDPAAPAPAAASDPPPPTAADVAALRRRTGELAALYASARELAAMRDADAVLERLVDRAHELLAADVAYLSEFDETDATLRVRATRGTVTSALRGLVVPPGRGLVGAIAESRMPHAVRRYDAVDHDRHTAGIDAAVAGEGIVSMLGVPLLSEDRVLGVLFVAERRERAFGPDDTALLAALADHASVVLQTAAALADAHRQAERARAAAAELTAHVAARDRANRVHRELVDAVLAGGGLAPVATALSVALQAPVAIVDAPGRVRAMHGDASDALIDAARSGDDTDAGVSVISPIAAGGRGLGAIVVGPSARALDDVDRRTIERAGQVAALLALSEEAVAETDHRQRSDLLVDLVTASAQRRADVVTALRRSGIDEQLLGAVTALAVTGERRGAAARALAHHLGQTALVGELDGLVVAAHAAPLDAKSFRQLRDAMGLDVLAVTTVAAPDGIAAAARDVRSAVALARALGLGDALVGADELLPYAAAIGADRRALDAFLDSALGAVRRHDAARGSDLLATLRAFIHHGASPTRTARALTFHTNTILQRLEKLDALLGKGWRDDERFFRLSIAVRLDDLRERLERDGDG</sequence>
<dbReference type="RefSeq" id="WP_315994534.1">
    <property type="nucleotide sequence ID" value="NZ_JAWDIS010000001.1"/>
</dbReference>
<dbReference type="InterPro" id="IPR029016">
    <property type="entry name" value="GAF-like_dom_sf"/>
</dbReference>
<keyword evidence="4" id="KW-1185">Reference proteome</keyword>
<dbReference type="Gene3D" id="1.10.10.2840">
    <property type="entry name" value="PucR C-terminal helix-turn-helix domain"/>
    <property type="match status" value="1"/>
</dbReference>
<feature type="domain" description="GAF" evidence="2">
    <location>
        <begin position="61"/>
        <end position="212"/>
    </location>
</feature>
<reference evidence="3 4" key="1">
    <citation type="submission" date="2023-09" db="EMBL/GenBank/DDBJ databases">
        <title>Microbacterium fusihabitans sp. nov., Microbacterium phycihabitans sp. nov., and Microbacterium cervinum sp. nov., isolated from dried seaweeds of beach.</title>
        <authorList>
            <person name="Lee S.D."/>
        </authorList>
    </citation>
    <scope>NUCLEOTIDE SEQUENCE [LARGE SCALE GENOMIC DNA]</scope>
    <source>
        <strain evidence="3 4">KSW4-17</strain>
    </source>
</reference>
<comment type="caution">
    <text evidence="3">The sequence shown here is derived from an EMBL/GenBank/DDBJ whole genome shotgun (WGS) entry which is preliminary data.</text>
</comment>
<gene>
    <name evidence="3" type="ORF">RWH45_08995</name>
</gene>
<protein>
    <submittedName>
        <fullName evidence="3">GAF domain-containing protein</fullName>
    </submittedName>
</protein>
<dbReference type="InterPro" id="IPR042070">
    <property type="entry name" value="PucR_C-HTH_sf"/>
</dbReference>
<dbReference type="InterPro" id="IPR003018">
    <property type="entry name" value="GAF"/>
</dbReference>
<dbReference type="Gene3D" id="3.30.450.40">
    <property type="match status" value="1"/>
</dbReference>
<dbReference type="SUPFAM" id="SSF55781">
    <property type="entry name" value="GAF domain-like"/>
    <property type="match status" value="1"/>
</dbReference>
<evidence type="ECO:0000259" key="2">
    <source>
        <dbReference type="SMART" id="SM00065"/>
    </source>
</evidence>
<dbReference type="InterPro" id="IPR025736">
    <property type="entry name" value="PucR_C-HTH_dom"/>
</dbReference>
<dbReference type="Proteomes" id="UP001263371">
    <property type="component" value="Unassembled WGS sequence"/>
</dbReference>
<dbReference type="PANTHER" id="PTHR33744:SF1">
    <property type="entry name" value="DNA-BINDING TRANSCRIPTIONAL ACTIVATOR ADER"/>
    <property type="match status" value="1"/>
</dbReference>
<evidence type="ECO:0000313" key="3">
    <source>
        <dbReference type="EMBL" id="MDU0367352.1"/>
    </source>
</evidence>
<dbReference type="EMBL" id="JAWDIS010000001">
    <property type="protein sequence ID" value="MDU0367352.1"/>
    <property type="molecule type" value="Genomic_DNA"/>
</dbReference>
<evidence type="ECO:0000313" key="4">
    <source>
        <dbReference type="Proteomes" id="UP001263371"/>
    </source>
</evidence>
<organism evidence="3 4">
    <name type="scientific">Microbacterium galbum</name>
    <dbReference type="NCBI Taxonomy" id="3075994"/>
    <lineage>
        <taxon>Bacteria</taxon>
        <taxon>Bacillati</taxon>
        <taxon>Actinomycetota</taxon>
        <taxon>Actinomycetes</taxon>
        <taxon>Micrococcales</taxon>
        <taxon>Microbacteriaceae</taxon>
        <taxon>Microbacterium</taxon>
    </lineage>
</organism>
<dbReference type="Pfam" id="PF13185">
    <property type="entry name" value="GAF_2"/>
    <property type="match status" value="1"/>
</dbReference>
<dbReference type="InterPro" id="IPR051448">
    <property type="entry name" value="CdaR-like_regulators"/>
</dbReference>
<dbReference type="SMART" id="SM00065">
    <property type="entry name" value="GAF"/>
    <property type="match status" value="1"/>
</dbReference>
<proteinExistence type="predicted"/>
<feature type="region of interest" description="Disordered" evidence="1">
    <location>
        <begin position="1"/>
        <end position="33"/>
    </location>
</feature>
<accession>A0ABU3T7J7</accession>
<name>A0ABU3T7J7_9MICO</name>